<keyword evidence="2" id="KW-0472">Membrane</keyword>
<dbReference type="EMBL" id="JZBS01001209">
    <property type="protein sequence ID" value="KKK23683.1"/>
    <property type="molecule type" value="Genomic_DNA"/>
</dbReference>
<organism evidence="3 4">
    <name type="scientific">Aspergillus rambellii</name>
    <dbReference type="NCBI Taxonomy" id="308745"/>
    <lineage>
        <taxon>Eukaryota</taxon>
        <taxon>Fungi</taxon>
        <taxon>Dikarya</taxon>
        <taxon>Ascomycota</taxon>
        <taxon>Pezizomycotina</taxon>
        <taxon>Eurotiomycetes</taxon>
        <taxon>Eurotiomycetidae</taxon>
        <taxon>Eurotiales</taxon>
        <taxon>Aspergillaceae</taxon>
        <taxon>Aspergillus</taxon>
        <taxon>Aspergillus subgen. Nidulantes</taxon>
    </lineage>
</organism>
<evidence type="ECO:0000313" key="3">
    <source>
        <dbReference type="EMBL" id="KKK23683.1"/>
    </source>
</evidence>
<feature type="transmembrane region" description="Helical" evidence="2">
    <location>
        <begin position="308"/>
        <end position="333"/>
    </location>
</feature>
<keyword evidence="2" id="KW-1133">Transmembrane helix</keyword>
<gene>
    <name evidence="3" type="ORF">ARAM_003444</name>
</gene>
<feature type="region of interest" description="Disordered" evidence="1">
    <location>
        <begin position="42"/>
        <end position="64"/>
    </location>
</feature>
<dbReference type="PANTHER" id="PTHR34414">
    <property type="entry name" value="HET DOMAIN-CONTAINING PROTEIN-RELATED"/>
    <property type="match status" value="1"/>
</dbReference>
<accession>A0A0F8UW29</accession>
<dbReference type="OrthoDB" id="5086500at2759"/>
<dbReference type="PANTHER" id="PTHR34414:SF1">
    <property type="entry name" value="SUBTILISIN-LIKE SERINE PROTEASE"/>
    <property type="match status" value="1"/>
</dbReference>
<dbReference type="AlphaFoldDB" id="A0A0F8UW29"/>
<evidence type="ECO:0000313" key="4">
    <source>
        <dbReference type="Proteomes" id="UP000034291"/>
    </source>
</evidence>
<proteinExistence type="predicted"/>
<name>A0A0F8UW29_9EURO</name>
<sequence>MSLEKRTRSGYPRPVIEEPPFAAQDQLYHNLTISPEKGSILRIPKRSNSPETVSNKTYLPGQPRIGLEDPELPTYLHSEFVTPDLDRLGPHLWLVAKQDSTHISSLTEQAVRGRRVVITENPELHLAWAYDIVYLKPIPKYLLSHPFWEFYLTRQNPVVSNDTAREAIVRGALGFLRSYFYLIQHKSDFLIATNEGLCLLPHGIRYSQFMRFISAFEKVQDSDVSPRYHFGQLRLTRLNFWSKVFLQRLNFHKMYWQYGTLFANYYGPLLFVFGWFSVALSAMQVALVVEDTNSTTSPWYIFATVSRVFSVVTLFVILLSIVFLIVVFTVHVVRELVYALGDLYKKSRVRA</sequence>
<keyword evidence="2" id="KW-0812">Transmembrane</keyword>
<dbReference type="Proteomes" id="UP000034291">
    <property type="component" value="Unassembled WGS sequence"/>
</dbReference>
<feature type="compositionally biased region" description="Polar residues" evidence="1">
    <location>
        <begin position="46"/>
        <end position="57"/>
    </location>
</feature>
<dbReference type="InterPro" id="IPR046536">
    <property type="entry name" value="DUF6601"/>
</dbReference>
<keyword evidence="4" id="KW-1185">Reference proteome</keyword>
<dbReference type="Pfam" id="PF20246">
    <property type="entry name" value="DUF6601"/>
    <property type="match status" value="1"/>
</dbReference>
<comment type="caution">
    <text evidence="3">The sequence shown here is derived from an EMBL/GenBank/DDBJ whole genome shotgun (WGS) entry which is preliminary data.</text>
</comment>
<evidence type="ECO:0000256" key="1">
    <source>
        <dbReference type="SAM" id="MobiDB-lite"/>
    </source>
</evidence>
<protein>
    <submittedName>
        <fullName evidence="3">Uncharacterized protein</fullName>
    </submittedName>
</protein>
<reference evidence="3 4" key="1">
    <citation type="submission" date="2015-02" db="EMBL/GenBank/DDBJ databases">
        <title>Draft Genome Sequences of Two Closely-Related Aflatoxigenic Aspergillus Species Obtained from the Cote d'Ivoire.</title>
        <authorList>
            <person name="Moore G.G."/>
            <person name="Beltz S.B."/>
            <person name="Mack B.M."/>
        </authorList>
    </citation>
    <scope>NUCLEOTIDE SEQUENCE [LARGE SCALE GENOMIC DNA]</scope>
    <source>
        <strain evidence="3 4">SRRC1468</strain>
    </source>
</reference>
<evidence type="ECO:0000256" key="2">
    <source>
        <dbReference type="SAM" id="Phobius"/>
    </source>
</evidence>
<dbReference type="STRING" id="308745.A0A0F8UW29"/>
<feature type="transmembrane region" description="Helical" evidence="2">
    <location>
        <begin position="263"/>
        <end position="288"/>
    </location>
</feature>